<evidence type="ECO:0000256" key="2">
    <source>
        <dbReference type="ARBA" id="ARBA00022723"/>
    </source>
</evidence>
<evidence type="ECO:0000313" key="7">
    <source>
        <dbReference type="Proteomes" id="UP000534783"/>
    </source>
</evidence>
<sequence>MEGRVMKRTLFFTMLGGISLLIINACSSMGNMDAMGGQESMGSKMSGGEMMASGGSYLLPPDKVMAMQKMMMSMEPDTLEAGIKRGEKLFNDEKLGDNKSRKSCSTCHENGGTVGGAAEMEWKGMKMKVNIPTLRGAAAHFPKPMGPMKALVDLAGMNNMCIMTFLKGAPIDKNSQQSVDLVAYITDFSKGKSLEPGKEKIVPRPVPGAM</sequence>
<evidence type="ECO:0000256" key="4">
    <source>
        <dbReference type="PROSITE-ProRule" id="PRU00433"/>
    </source>
</evidence>
<dbReference type="InterPro" id="IPR004852">
    <property type="entry name" value="Di-haem_cyt_c_peroxidsae"/>
</dbReference>
<dbReference type="GO" id="GO:0009055">
    <property type="term" value="F:electron transfer activity"/>
    <property type="evidence" value="ECO:0007669"/>
    <property type="project" value="InterPro"/>
</dbReference>
<evidence type="ECO:0000259" key="5">
    <source>
        <dbReference type="PROSITE" id="PS51007"/>
    </source>
</evidence>
<name>A0A7X6DNA6_9BACT</name>
<evidence type="ECO:0000256" key="1">
    <source>
        <dbReference type="ARBA" id="ARBA00022617"/>
    </source>
</evidence>
<accession>A0A7X6DNA6</accession>
<proteinExistence type="predicted"/>
<dbReference type="InterPro" id="IPR009056">
    <property type="entry name" value="Cyt_c-like_dom"/>
</dbReference>
<comment type="caution">
    <text evidence="6">The sequence shown here is derived from an EMBL/GenBank/DDBJ whole genome shotgun (WGS) entry which is preliminary data.</text>
</comment>
<evidence type="ECO:0000313" key="6">
    <source>
        <dbReference type="EMBL" id="NKE70277.1"/>
    </source>
</evidence>
<dbReference type="Pfam" id="PF03150">
    <property type="entry name" value="CCP_MauG"/>
    <property type="match status" value="1"/>
</dbReference>
<dbReference type="SUPFAM" id="SSF46626">
    <property type="entry name" value="Cytochrome c"/>
    <property type="match status" value="1"/>
</dbReference>
<dbReference type="Proteomes" id="UP000534783">
    <property type="component" value="Unassembled WGS sequence"/>
</dbReference>
<protein>
    <recommendedName>
        <fullName evidence="5">Cytochrome c domain-containing protein</fullName>
    </recommendedName>
</protein>
<dbReference type="AlphaFoldDB" id="A0A7X6DNA6"/>
<keyword evidence="1 4" id="KW-0349">Heme</keyword>
<gene>
    <name evidence="6" type="ORF">MNODULE_05900</name>
</gene>
<dbReference type="InterPro" id="IPR036909">
    <property type="entry name" value="Cyt_c-like_dom_sf"/>
</dbReference>
<dbReference type="EMBL" id="VTOW01000001">
    <property type="protein sequence ID" value="NKE70277.1"/>
    <property type="molecule type" value="Genomic_DNA"/>
</dbReference>
<reference evidence="6 7" key="1">
    <citation type="journal article" date="2020" name="Nature">
        <title>Bacterial chemolithoautotrophy via manganese oxidation.</title>
        <authorList>
            <person name="Yu H."/>
            <person name="Leadbetter J.R."/>
        </authorList>
    </citation>
    <scope>NUCLEOTIDE SEQUENCE [LARGE SCALE GENOMIC DNA]</scope>
    <source>
        <strain evidence="6 7">Mn-1</strain>
    </source>
</reference>
<keyword evidence="3 4" id="KW-0408">Iron</keyword>
<keyword evidence="7" id="KW-1185">Reference proteome</keyword>
<organism evidence="6 7">
    <name type="scientific">Candidatus Manganitrophus noduliformans</name>
    <dbReference type="NCBI Taxonomy" id="2606439"/>
    <lineage>
        <taxon>Bacteria</taxon>
        <taxon>Pseudomonadati</taxon>
        <taxon>Nitrospirota</taxon>
        <taxon>Nitrospiria</taxon>
        <taxon>Candidatus Troglogloeales</taxon>
        <taxon>Candidatus Manganitrophaceae</taxon>
        <taxon>Candidatus Manganitrophus</taxon>
    </lineage>
</organism>
<dbReference type="GO" id="GO:0046872">
    <property type="term" value="F:metal ion binding"/>
    <property type="evidence" value="ECO:0007669"/>
    <property type="project" value="UniProtKB-KW"/>
</dbReference>
<dbReference type="GO" id="GO:0020037">
    <property type="term" value="F:heme binding"/>
    <property type="evidence" value="ECO:0007669"/>
    <property type="project" value="InterPro"/>
</dbReference>
<dbReference type="PROSITE" id="PS51007">
    <property type="entry name" value="CYTC"/>
    <property type="match status" value="1"/>
</dbReference>
<evidence type="ECO:0000256" key="3">
    <source>
        <dbReference type="ARBA" id="ARBA00023004"/>
    </source>
</evidence>
<dbReference type="Gene3D" id="1.10.760.10">
    <property type="entry name" value="Cytochrome c-like domain"/>
    <property type="match status" value="1"/>
</dbReference>
<keyword evidence="2 4" id="KW-0479">Metal-binding</keyword>
<feature type="domain" description="Cytochrome c" evidence="5">
    <location>
        <begin position="81"/>
        <end position="189"/>
    </location>
</feature>
<dbReference type="GO" id="GO:0016491">
    <property type="term" value="F:oxidoreductase activity"/>
    <property type="evidence" value="ECO:0007669"/>
    <property type="project" value="InterPro"/>
</dbReference>